<dbReference type="PANTHER" id="PTHR19375">
    <property type="entry name" value="HEAT SHOCK PROTEIN 70KDA"/>
    <property type="match status" value="1"/>
</dbReference>
<keyword evidence="5" id="KW-1185">Reference proteome</keyword>
<dbReference type="AlphaFoldDB" id="A0A9P3H6X5"/>
<dbReference type="Pfam" id="PF00012">
    <property type="entry name" value="HSP70"/>
    <property type="match status" value="1"/>
</dbReference>
<dbReference type="GO" id="GO:0005524">
    <property type="term" value="F:ATP binding"/>
    <property type="evidence" value="ECO:0007669"/>
    <property type="project" value="UniProtKB-KW"/>
</dbReference>
<sequence>MIVLLSFATVSAYQPEGVHTTLGIEVGSSSARMSVLTGENEPAFGRNGDPKIIWTGPGTHSAPGPAVSNWTKEGYLLVKDDVEEALYVHPFNTLFNIGHSFALRSQSKYHKEPMIPVIDFTLLEELEALSASIFGHSIVDDRPTIPGYQAFTLVDITTKYLNELKALAGSITNHSIDAVAVVLPDGQNMKSVGRIPDHGHKGKYTYSDIVHVGGFDDWGMERVAMEKAAYPVGDTKFFRKTSAAIFPFDDGMEYERAVLIYRLGASSLEVSIRKVRDGKYITLSSVYDPHLGGNDLNRRAVDHVLLAHKNKTGHDLASDNTFMAQLETEVERAKRVLSTDDSVWIKVESPHHKGQGLSEELTRLQFEELNKDLFAKTIKAIDRAIEDTLFQTKDDIKDIIFSGGSANIPFLQSAVREYFGHQQKYHGLHHPENTVLLGVTKLGHWLYDEEYFDGYRCCTGAIPQSFGIETAGGAMFKLTSEDYPYIHNRPHTFSTTMDNQDRAFHESE</sequence>
<comment type="caution">
    <text evidence="4">The sequence shown here is derived from an EMBL/GenBank/DDBJ whole genome shotgun (WGS) entry which is preliminary data.</text>
</comment>
<dbReference type="Proteomes" id="UP000827284">
    <property type="component" value="Unassembled WGS sequence"/>
</dbReference>
<evidence type="ECO:0000256" key="1">
    <source>
        <dbReference type="ARBA" id="ARBA00022741"/>
    </source>
</evidence>
<evidence type="ECO:0000256" key="3">
    <source>
        <dbReference type="RuleBase" id="RU003322"/>
    </source>
</evidence>
<dbReference type="SUPFAM" id="SSF53067">
    <property type="entry name" value="Actin-like ATPase domain"/>
    <property type="match status" value="1"/>
</dbReference>
<organism evidence="4 5">
    <name type="scientific">Entomortierella parvispora</name>
    <dbReference type="NCBI Taxonomy" id="205924"/>
    <lineage>
        <taxon>Eukaryota</taxon>
        <taxon>Fungi</taxon>
        <taxon>Fungi incertae sedis</taxon>
        <taxon>Mucoromycota</taxon>
        <taxon>Mortierellomycotina</taxon>
        <taxon>Mortierellomycetes</taxon>
        <taxon>Mortierellales</taxon>
        <taxon>Mortierellaceae</taxon>
        <taxon>Entomortierella</taxon>
    </lineage>
</organism>
<comment type="similarity">
    <text evidence="3">Belongs to the heat shock protein 70 family.</text>
</comment>
<protein>
    <recommendedName>
        <fullName evidence="6">Actin-like ATPase domain-containing protein</fullName>
    </recommendedName>
</protein>
<dbReference type="FunFam" id="3.90.640.10:FF:000003">
    <property type="entry name" value="Molecular chaperone DnaK"/>
    <property type="match status" value="1"/>
</dbReference>
<evidence type="ECO:0000313" key="5">
    <source>
        <dbReference type="Proteomes" id="UP000827284"/>
    </source>
</evidence>
<dbReference type="OrthoDB" id="2430612at2759"/>
<reference evidence="4" key="1">
    <citation type="submission" date="2021-11" db="EMBL/GenBank/DDBJ databases">
        <authorList>
            <person name="Herlambang A."/>
            <person name="Guo Y."/>
            <person name="Takashima Y."/>
            <person name="Nishizawa T."/>
        </authorList>
    </citation>
    <scope>NUCLEOTIDE SEQUENCE</scope>
    <source>
        <strain evidence="4">E1425</strain>
    </source>
</reference>
<dbReference type="Gene3D" id="3.30.420.40">
    <property type="match status" value="2"/>
</dbReference>
<reference evidence="4" key="2">
    <citation type="journal article" date="2022" name="Microbiol. Resour. Announc.">
        <title>Whole-Genome Sequence of Entomortierella parvispora E1425, a Mucoromycotan Fungus Associated with Burkholderiaceae-Related Endosymbiotic Bacteria.</title>
        <authorList>
            <person name="Herlambang A."/>
            <person name="Guo Y."/>
            <person name="Takashima Y."/>
            <person name="Narisawa K."/>
            <person name="Ohta H."/>
            <person name="Nishizawa T."/>
        </authorList>
    </citation>
    <scope>NUCLEOTIDE SEQUENCE</scope>
    <source>
        <strain evidence="4">E1425</strain>
    </source>
</reference>
<keyword evidence="1 3" id="KW-0547">Nucleotide-binding</keyword>
<evidence type="ECO:0008006" key="6">
    <source>
        <dbReference type="Google" id="ProtNLM"/>
    </source>
</evidence>
<dbReference type="InterPro" id="IPR029047">
    <property type="entry name" value="HSP70_peptide-bd_sf"/>
</dbReference>
<dbReference type="PRINTS" id="PR00301">
    <property type="entry name" value="HEATSHOCK70"/>
</dbReference>
<keyword evidence="2 3" id="KW-0067">ATP-binding</keyword>
<gene>
    <name evidence="4" type="ORF">EMPS_03529</name>
</gene>
<dbReference type="GO" id="GO:0140662">
    <property type="term" value="F:ATP-dependent protein folding chaperone"/>
    <property type="evidence" value="ECO:0007669"/>
    <property type="project" value="InterPro"/>
</dbReference>
<evidence type="ECO:0000256" key="2">
    <source>
        <dbReference type="ARBA" id="ARBA00022840"/>
    </source>
</evidence>
<evidence type="ECO:0000313" key="4">
    <source>
        <dbReference type="EMBL" id="GJJ71179.1"/>
    </source>
</evidence>
<dbReference type="EMBL" id="BQFW01000005">
    <property type="protein sequence ID" value="GJJ71179.1"/>
    <property type="molecule type" value="Genomic_DNA"/>
</dbReference>
<name>A0A9P3H6X5_9FUNG</name>
<accession>A0A9P3H6X5</accession>
<dbReference type="InterPro" id="IPR043129">
    <property type="entry name" value="ATPase_NBD"/>
</dbReference>
<proteinExistence type="inferred from homology"/>
<dbReference type="InterPro" id="IPR013126">
    <property type="entry name" value="Hsp_70_fam"/>
</dbReference>
<dbReference type="SUPFAM" id="SSF100920">
    <property type="entry name" value="Heat shock protein 70kD (HSP70), peptide-binding domain"/>
    <property type="match status" value="1"/>
</dbReference>
<dbReference type="Gene3D" id="3.90.640.10">
    <property type="entry name" value="Actin, Chain A, domain 4"/>
    <property type="match status" value="1"/>
</dbReference>